<dbReference type="Pfam" id="PF06742">
    <property type="entry name" value="DUF1214"/>
    <property type="match status" value="1"/>
</dbReference>
<evidence type="ECO:0000259" key="1">
    <source>
        <dbReference type="Pfam" id="PF06742"/>
    </source>
</evidence>
<dbReference type="InterPro" id="IPR037050">
    <property type="entry name" value="DUF1254_sf"/>
</dbReference>
<evidence type="ECO:0000259" key="2">
    <source>
        <dbReference type="Pfam" id="PF06863"/>
    </source>
</evidence>
<reference evidence="3 4" key="1">
    <citation type="submission" date="2023-05" db="EMBL/GenBank/DDBJ databases">
        <title>Streptomyces fuscus sp. nov., a brown-black pigment producing actinomyces isolated from dry sand of Sea duck farm.</title>
        <authorList>
            <person name="Xie J."/>
            <person name="Shen N."/>
        </authorList>
    </citation>
    <scope>NUCLEOTIDE SEQUENCE [LARGE SCALE GENOMIC DNA]</scope>
    <source>
        <strain evidence="3 4">GXMU-J15</strain>
    </source>
</reference>
<dbReference type="Pfam" id="PF06863">
    <property type="entry name" value="DUF1254"/>
    <property type="match status" value="1"/>
</dbReference>
<dbReference type="Gene3D" id="2.60.40.1610">
    <property type="entry name" value="Domain of unknown function DUF1254"/>
    <property type="match status" value="1"/>
</dbReference>
<dbReference type="InterPro" id="IPR010679">
    <property type="entry name" value="DUF1254"/>
</dbReference>
<evidence type="ECO:0000313" key="3">
    <source>
        <dbReference type="EMBL" id="MDL2081672.1"/>
    </source>
</evidence>
<sequence>MDTDHATVPGPLTGTSMSDAYVTSLGRLAYLWGWPLVNMHNRLRLTARFPAPGLLAGVVPGGPSGTLGMLHDYVRPEQRIVACPNQDVVYGFGLLAAEAGPSVLQVPDFRDRFWVIQLVDQRTDAFARMGSMYGTKPGHYLIAPKEWDGEVPPGIEEVLRYDTRVGAVIPRVFMDDTDEDRAAVLPFVERISMYPLAEFDGSLKRVDWTSAPTFAPPAEAAAATGGRGGETAWVDPDHFFDQLGTVMTEVPPRPGEEALYAWFRSLLTAAEADPALREALRRIARDADAELVAPLFQFRNIGQPSAHGWTTHRNGASFGTDYLSRTALAKANMFVNPPEETAYYHQDLDAAGDRLHGANTYTVTFTADGIPPVRGFWSLTLYDEHHFFHPNEPEHFSVGTKNKNLHFEEDGSLVITVGGDRPTRPELLPNWLPTPDAEFSLYLRAYWPDKTVLDQAWTPPAVHRL</sequence>
<dbReference type="PANTHER" id="PTHR36509:SF2">
    <property type="entry name" value="BLL3101 PROTEIN"/>
    <property type="match status" value="1"/>
</dbReference>
<proteinExistence type="predicted"/>
<protein>
    <submittedName>
        <fullName evidence="3">DUF1214 domain-containing protein</fullName>
    </submittedName>
</protein>
<organism evidence="3 4">
    <name type="scientific">Streptomyces fuscus</name>
    <dbReference type="NCBI Taxonomy" id="3048495"/>
    <lineage>
        <taxon>Bacteria</taxon>
        <taxon>Bacillati</taxon>
        <taxon>Actinomycetota</taxon>
        <taxon>Actinomycetes</taxon>
        <taxon>Kitasatosporales</taxon>
        <taxon>Streptomycetaceae</taxon>
        <taxon>Streptomyces</taxon>
    </lineage>
</organism>
<gene>
    <name evidence="3" type="ORF">QNN03_35120</name>
</gene>
<dbReference type="Proteomes" id="UP001241926">
    <property type="component" value="Unassembled WGS sequence"/>
</dbReference>
<accession>A0ABT7JBG7</accession>
<feature type="domain" description="DUF1254" evidence="2">
    <location>
        <begin position="66"/>
        <end position="195"/>
    </location>
</feature>
<name>A0ABT7JBG7_9ACTN</name>
<dbReference type="Gene3D" id="2.60.120.600">
    <property type="entry name" value="Domain of unknown function DUF1214, C-terminal domain"/>
    <property type="match status" value="1"/>
</dbReference>
<feature type="domain" description="DUF1214" evidence="1">
    <location>
        <begin position="340"/>
        <end position="449"/>
    </location>
</feature>
<comment type="caution">
    <text evidence="3">The sequence shown here is derived from an EMBL/GenBank/DDBJ whole genome shotgun (WGS) entry which is preliminary data.</text>
</comment>
<dbReference type="InterPro" id="IPR010621">
    <property type="entry name" value="DUF1214"/>
</dbReference>
<dbReference type="InterPro" id="IPR037049">
    <property type="entry name" value="DUF1214_C_sf"/>
</dbReference>
<dbReference type="EMBL" id="JASJUS010000054">
    <property type="protein sequence ID" value="MDL2081672.1"/>
    <property type="molecule type" value="Genomic_DNA"/>
</dbReference>
<dbReference type="SUPFAM" id="SSF160935">
    <property type="entry name" value="VPA0735-like"/>
    <property type="match status" value="1"/>
</dbReference>
<keyword evidence="4" id="KW-1185">Reference proteome</keyword>
<dbReference type="PANTHER" id="PTHR36509">
    <property type="entry name" value="BLL3101 PROTEIN"/>
    <property type="match status" value="1"/>
</dbReference>
<dbReference type="RefSeq" id="WP_285436986.1">
    <property type="nucleotide sequence ID" value="NZ_JASJUS010000054.1"/>
</dbReference>
<evidence type="ECO:0000313" key="4">
    <source>
        <dbReference type="Proteomes" id="UP001241926"/>
    </source>
</evidence>